<dbReference type="Proteomes" id="UP001549145">
    <property type="component" value="Unassembled WGS sequence"/>
</dbReference>
<evidence type="ECO:0000313" key="3">
    <source>
        <dbReference type="EMBL" id="MET3693805.1"/>
    </source>
</evidence>
<sequence length="101" mass="10914">MSNLQSRAVLAALLTVLIAPTSATASECRITRQAYAALKHGMSYRRAVEILGCQGRAVTSMRIGKTHRATYSWRGTGTYGANLTLSFRNGHLTSKSQLGLN</sequence>
<protein>
    <recommendedName>
        <fullName evidence="5">DUF3862 domain-containing protein</fullName>
    </recommendedName>
</protein>
<name>A0ABV2L7I3_9HYPH</name>
<reference evidence="3 4" key="1">
    <citation type="submission" date="2024-06" db="EMBL/GenBank/DDBJ databases">
        <title>Genomic Encyclopedia of Type Strains, Phase IV (KMG-IV): sequencing the most valuable type-strain genomes for metagenomic binning, comparative biology and taxonomic classification.</title>
        <authorList>
            <person name="Goeker M."/>
        </authorList>
    </citation>
    <scope>NUCLEOTIDE SEQUENCE [LARGE SCALE GENOMIC DNA]</scope>
    <source>
        <strain evidence="3 4">DSM 21331</strain>
    </source>
</reference>
<gene>
    <name evidence="3" type="ORF">ABID43_003359</name>
</gene>
<evidence type="ECO:0008006" key="5">
    <source>
        <dbReference type="Google" id="ProtNLM"/>
    </source>
</evidence>
<dbReference type="InterPro" id="IPR024418">
    <property type="entry name" value="DUF3862"/>
</dbReference>
<evidence type="ECO:0000256" key="1">
    <source>
        <dbReference type="ARBA" id="ARBA00022729"/>
    </source>
</evidence>
<proteinExistence type="predicted"/>
<keyword evidence="1 2" id="KW-0732">Signal</keyword>
<dbReference type="InterPro" id="IPR037873">
    <property type="entry name" value="BamE-like"/>
</dbReference>
<feature type="chain" id="PRO_5046043115" description="DUF3862 domain-containing protein" evidence="2">
    <location>
        <begin position="26"/>
        <end position="101"/>
    </location>
</feature>
<dbReference type="EMBL" id="JBEPMM010000010">
    <property type="protein sequence ID" value="MET3693805.1"/>
    <property type="molecule type" value="Genomic_DNA"/>
</dbReference>
<evidence type="ECO:0000256" key="2">
    <source>
        <dbReference type="SAM" id="SignalP"/>
    </source>
</evidence>
<accession>A0ABV2L7I3</accession>
<comment type="caution">
    <text evidence="3">The sequence shown here is derived from an EMBL/GenBank/DDBJ whole genome shotgun (WGS) entry which is preliminary data.</text>
</comment>
<organism evidence="3 4">
    <name type="scientific">Methylobacterium goesingense</name>
    <dbReference type="NCBI Taxonomy" id="243690"/>
    <lineage>
        <taxon>Bacteria</taxon>
        <taxon>Pseudomonadati</taxon>
        <taxon>Pseudomonadota</taxon>
        <taxon>Alphaproteobacteria</taxon>
        <taxon>Hyphomicrobiales</taxon>
        <taxon>Methylobacteriaceae</taxon>
        <taxon>Methylobacterium</taxon>
    </lineage>
</organism>
<feature type="signal peptide" evidence="2">
    <location>
        <begin position="1"/>
        <end position="25"/>
    </location>
</feature>
<dbReference type="Pfam" id="PF12978">
    <property type="entry name" value="DUF3862"/>
    <property type="match status" value="1"/>
</dbReference>
<keyword evidence="4" id="KW-1185">Reference proteome</keyword>
<evidence type="ECO:0000313" key="4">
    <source>
        <dbReference type="Proteomes" id="UP001549145"/>
    </source>
</evidence>
<dbReference type="Gene3D" id="3.30.1450.10">
    <property type="match status" value="1"/>
</dbReference>
<dbReference type="RefSeq" id="WP_238275758.1">
    <property type="nucleotide sequence ID" value="NZ_BPQL01000010.1"/>
</dbReference>